<dbReference type="InterPro" id="IPR056920">
    <property type="entry name" value="PRTase-CE"/>
</dbReference>
<evidence type="ECO:0000313" key="3">
    <source>
        <dbReference type="Proteomes" id="UP000199754"/>
    </source>
</evidence>
<sequence length="316" mass="36540">MTKLTQIPPSWDFPIDDSPLPPESVSMIDFLSKKVFNDYEPSQFHPFRQRLLDWLNNVDTEEDRQHLLALLLKVFFVGRREFEALYRTVFHGNLFRWMLEVESVDIFSDDLERNVVDRINKAWICPISDSLRINSFLKVNGLKSLDKRPDWRSLRQFGDVKKIQTYVKRKDIRDLVLLEDFVGSGTQAKDVVKFAANALPKTRILLCPLIVCPKGDEVLIDTVSELDNVTYDPALLLPPSAFHSYDNTKANKATKTETFLCELKEKVGVTSEELMFGFKQTGAKVVMYSNCPNNSLPIFHFESETWTPLFPRVNRQ</sequence>
<evidence type="ECO:0000313" key="2">
    <source>
        <dbReference type="EMBL" id="ASM72925.1"/>
    </source>
</evidence>
<dbReference type="RefSeq" id="WP_157729002.1">
    <property type="nucleotide sequence ID" value="NZ_CP022415.1"/>
</dbReference>
<dbReference type="EMBL" id="CP022415">
    <property type="protein sequence ID" value="ASM72925.1"/>
    <property type="molecule type" value="Genomic_DNA"/>
</dbReference>
<gene>
    <name evidence="2" type="ORF">SULPSESMR1_02124</name>
</gene>
<proteinExistence type="predicted"/>
<dbReference type="OrthoDB" id="8427993at2"/>
<dbReference type="AlphaFoldDB" id="A0A221K1R3"/>
<protein>
    <recommendedName>
        <fullName evidence="1">PRTase-CE domain-containing protein</fullName>
    </recommendedName>
</protein>
<name>A0A221K1R3_9RHOB</name>
<feature type="domain" description="PRTase-CE" evidence="1">
    <location>
        <begin position="53"/>
        <end position="312"/>
    </location>
</feature>
<dbReference type="Proteomes" id="UP000199754">
    <property type="component" value="Chromosome"/>
</dbReference>
<dbReference type="Pfam" id="PF24390">
    <property type="entry name" value="PRTase-CE"/>
    <property type="match status" value="1"/>
</dbReference>
<evidence type="ECO:0000259" key="1">
    <source>
        <dbReference type="Pfam" id="PF24390"/>
    </source>
</evidence>
<dbReference type="KEGG" id="spse:SULPSESMR1_02124"/>
<organism evidence="2 3">
    <name type="scientific">Pseudosulfitobacter pseudonitzschiae</name>
    <dbReference type="NCBI Taxonomy" id="1402135"/>
    <lineage>
        <taxon>Bacteria</taxon>
        <taxon>Pseudomonadati</taxon>
        <taxon>Pseudomonadota</taxon>
        <taxon>Alphaproteobacteria</taxon>
        <taxon>Rhodobacterales</taxon>
        <taxon>Roseobacteraceae</taxon>
        <taxon>Pseudosulfitobacter</taxon>
    </lineage>
</organism>
<keyword evidence="3" id="KW-1185">Reference proteome</keyword>
<reference evidence="2 3" key="1">
    <citation type="submission" date="2017-07" db="EMBL/GenBank/DDBJ databases">
        <title>Genome Sequence of Sulfitobacter pseudonitzschiae Strain SMR1 Isolated from a culture of the Diatom Skeletonema marinoi.</title>
        <authorList>
            <person name="Topel M."/>
            <person name="Pinder M.I.M."/>
            <person name="Johansson O.N."/>
            <person name="Kourtchenko O."/>
            <person name="Godhe A."/>
            <person name="Clarke A.K."/>
        </authorList>
    </citation>
    <scope>NUCLEOTIDE SEQUENCE [LARGE SCALE GENOMIC DNA]</scope>
    <source>
        <strain evidence="2 3">SMR1</strain>
    </source>
</reference>
<accession>A0A221K1R3</accession>